<organism evidence="1 2">
    <name type="scientific">Peribacillus asahii</name>
    <dbReference type="NCBI Taxonomy" id="228899"/>
    <lineage>
        <taxon>Bacteria</taxon>
        <taxon>Bacillati</taxon>
        <taxon>Bacillota</taxon>
        <taxon>Bacilli</taxon>
        <taxon>Bacillales</taxon>
        <taxon>Bacillaceae</taxon>
        <taxon>Peribacillus</taxon>
    </lineage>
</organism>
<dbReference type="EMBL" id="CP026095">
    <property type="protein sequence ID" value="AZV40969.1"/>
    <property type="molecule type" value="Genomic_DNA"/>
</dbReference>
<dbReference type="AlphaFoldDB" id="A0A3Q9RJW8"/>
<name>A0A3Q9RJW8_9BACI</name>
<proteinExistence type="predicted"/>
<accession>A0A3Q9RJW8</accession>
<reference evidence="1 2" key="1">
    <citation type="submission" date="2018-01" db="EMBL/GenBank/DDBJ databases">
        <title>Bacillus asahii Genome sequencing and assembly.</title>
        <authorList>
            <person name="Jiang H."/>
            <person name="Feng Y."/>
            <person name="Zhao F."/>
            <person name="Lin X."/>
        </authorList>
    </citation>
    <scope>NUCLEOTIDE SEQUENCE [LARGE SCALE GENOMIC DNA]</scope>
    <source>
        <strain evidence="1 2">OM18</strain>
    </source>
</reference>
<sequence length="86" mass="8515">MNLTGLVFSTRNNTITTATATVYISTDCGATFTPTTLAATVTSPACFNVASGSIPVTVGTLITVGLDIGMGALADGAAATILFSIP</sequence>
<dbReference type="RefSeq" id="WP_180319809.1">
    <property type="nucleotide sequence ID" value="NZ_CP026095.1"/>
</dbReference>
<evidence type="ECO:0000313" key="2">
    <source>
        <dbReference type="Proteomes" id="UP000283095"/>
    </source>
</evidence>
<gene>
    <name evidence="1" type="ORF">BAOM_0281</name>
</gene>
<dbReference type="Proteomes" id="UP000283095">
    <property type="component" value="Chromosome"/>
</dbReference>
<dbReference type="KEGG" id="pasa:BAOM_0281"/>
<evidence type="ECO:0000313" key="1">
    <source>
        <dbReference type="EMBL" id="AZV40969.1"/>
    </source>
</evidence>
<protein>
    <submittedName>
        <fullName evidence="1">Uncharacterized protein</fullName>
    </submittedName>
</protein>